<dbReference type="Proteomes" id="UP000006906">
    <property type="component" value="Chromosome 8"/>
</dbReference>
<accession>A0A2K3DID9</accession>
<dbReference type="PaxDb" id="3055-EDP02629"/>
<feature type="compositionally biased region" description="Pro residues" evidence="1">
    <location>
        <begin position="70"/>
        <end position="80"/>
    </location>
</feature>
<evidence type="ECO:0000256" key="1">
    <source>
        <dbReference type="SAM" id="MobiDB-lite"/>
    </source>
</evidence>
<name>A0A2K3DID9_CHLRE</name>
<evidence type="ECO:0000313" key="3">
    <source>
        <dbReference type="Proteomes" id="UP000006906"/>
    </source>
</evidence>
<gene>
    <name evidence="2" type="ORF">CHLRE_08g386100v5</name>
</gene>
<proteinExistence type="predicted"/>
<dbReference type="EMBL" id="CM008969">
    <property type="protein sequence ID" value="PNW80304.1"/>
    <property type="molecule type" value="Genomic_DNA"/>
</dbReference>
<keyword evidence="3" id="KW-1185">Reference proteome</keyword>
<dbReference type="RefSeq" id="XP_042922374.1">
    <property type="nucleotide sequence ID" value="XM_043065373.1"/>
</dbReference>
<dbReference type="Gramene" id="PNW80304">
    <property type="protein sequence ID" value="PNW80304"/>
    <property type="gene ID" value="CHLRE_08g386100v5"/>
</dbReference>
<organism evidence="2 3">
    <name type="scientific">Chlamydomonas reinhardtii</name>
    <name type="common">Chlamydomonas smithii</name>
    <dbReference type="NCBI Taxonomy" id="3055"/>
    <lineage>
        <taxon>Eukaryota</taxon>
        <taxon>Viridiplantae</taxon>
        <taxon>Chlorophyta</taxon>
        <taxon>core chlorophytes</taxon>
        <taxon>Chlorophyceae</taxon>
        <taxon>CS clade</taxon>
        <taxon>Chlamydomonadales</taxon>
        <taxon>Chlamydomonadaceae</taxon>
        <taxon>Chlamydomonas</taxon>
    </lineage>
</organism>
<sequence>MILIQGGYHERQSVLSAGIPRLPAPPPTCASARYVALPTAPQPSLSSPSRAFPASLHSLPPVLLPRTAVQPPPPPFPSPPSRAVSLQPPHSLTFHSTQAPPSPARLPNQPGFDHRAPWPARIHCRLLPHIPVQPTSAFARSSRTTVRAPFPAAGVKPAGNGVPARAMRPASRTTVRAPFPAAGVKPAGNGVPAHAVRPAYASRTTVRAPFPAAGVKPAGNGVPAHAVRPAYASRTTVRAPFPAAGVKPAGNGVPAHAVRPAYASRTTVRAPFPAAGVKPAGNGVPARAMRPAYASRTTVRAPFPAAGVKPAGNGVPAHAVRPAYASRTTVRAPFPAAGVKPAGNGVPAHAVRPAYVTACRHMRCAPPTPQEPPCARPFPRLVSSPQVTACRHMRCAPPTPQEPPCARPFPRLVSSPQVTACRHVATCVAPPVIGAQAFMEPATRSAQALTVMTVRLTARAARWRGAARTLGQCPSAAALCASGHSVNKVASCWKAAASLAVPSNGSAPIADRRRSCRGARNLDMLRQWSCPGLPIHDAVRPGGASTMGSTSGRTTGLQVTRQQERGGSMPQIAAMDTTAFLTSSAVKYGPVCKLWFSTQAWFSTQPWVINDPKLVRRHSFRWRARPSLRLLLPSHDGREPGHRPGGGWCWRRVRHGAAPGVCWRAPSSTPPGNEWWGSTTQQHATRCTFGAGWSRPAFHHHKC</sequence>
<feature type="region of interest" description="Disordered" evidence="1">
    <location>
        <begin position="66"/>
        <end position="105"/>
    </location>
</feature>
<dbReference type="AlphaFoldDB" id="A0A2K3DID9"/>
<feature type="compositionally biased region" description="Polar residues" evidence="1">
    <location>
        <begin position="88"/>
        <end position="99"/>
    </location>
</feature>
<protein>
    <submittedName>
        <fullName evidence="2">Uncharacterized protein</fullName>
    </submittedName>
</protein>
<reference evidence="2 3" key="1">
    <citation type="journal article" date="2007" name="Science">
        <title>The Chlamydomonas genome reveals the evolution of key animal and plant functions.</title>
        <authorList>
            <person name="Merchant S.S."/>
            <person name="Prochnik S.E."/>
            <person name="Vallon O."/>
            <person name="Harris E.H."/>
            <person name="Karpowicz S.J."/>
            <person name="Witman G.B."/>
            <person name="Terry A."/>
            <person name="Salamov A."/>
            <person name="Fritz-Laylin L.K."/>
            <person name="Marechal-Drouard L."/>
            <person name="Marshall W.F."/>
            <person name="Qu L.H."/>
            <person name="Nelson D.R."/>
            <person name="Sanderfoot A.A."/>
            <person name="Spalding M.H."/>
            <person name="Kapitonov V.V."/>
            <person name="Ren Q."/>
            <person name="Ferris P."/>
            <person name="Lindquist E."/>
            <person name="Shapiro H."/>
            <person name="Lucas S.M."/>
            <person name="Grimwood J."/>
            <person name="Schmutz J."/>
            <person name="Cardol P."/>
            <person name="Cerutti H."/>
            <person name="Chanfreau G."/>
            <person name="Chen C.L."/>
            <person name="Cognat V."/>
            <person name="Croft M.T."/>
            <person name="Dent R."/>
            <person name="Dutcher S."/>
            <person name="Fernandez E."/>
            <person name="Fukuzawa H."/>
            <person name="Gonzalez-Ballester D."/>
            <person name="Gonzalez-Halphen D."/>
            <person name="Hallmann A."/>
            <person name="Hanikenne M."/>
            <person name="Hippler M."/>
            <person name="Inwood W."/>
            <person name="Jabbari K."/>
            <person name="Kalanon M."/>
            <person name="Kuras R."/>
            <person name="Lefebvre P.A."/>
            <person name="Lemaire S.D."/>
            <person name="Lobanov A.V."/>
            <person name="Lohr M."/>
            <person name="Manuell A."/>
            <person name="Meier I."/>
            <person name="Mets L."/>
            <person name="Mittag M."/>
            <person name="Mittelmeier T."/>
            <person name="Moroney J.V."/>
            <person name="Moseley J."/>
            <person name="Napoli C."/>
            <person name="Nedelcu A.M."/>
            <person name="Niyogi K."/>
            <person name="Novoselov S.V."/>
            <person name="Paulsen I.T."/>
            <person name="Pazour G."/>
            <person name="Purton S."/>
            <person name="Ral J.P."/>
            <person name="Riano-Pachon D.M."/>
            <person name="Riekhof W."/>
            <person name="Rymarquis L."/>
            <person name="Schroda M."/>
            <person name="Stern D."/>
            <person name="Umen J."/>
            <person name="Willows R."/>
            <person name="Wilson N."/>
            <person name="Zimmer S.L."/>
            <person name="Allmer J."/>
            <person name="Balk J."/>
            <person name="Bisova K."/>
            <person name="Chen C.J."/>
            <person name="Elias M."/>
            <person name="Gendler K."/>
            <person name="Hauser C."/>
            <person name="Lamb M.R."/>
            <person name="Ledford H."/>
            <person name="Long J.C."/>
            <person name="Minagawa J."/>
            <person name="Page M.D."/>
            <person name="Pan J."/>
            <person name="Pootakham W."/>
            <person name="Roje S."/>
            <person name="Rose A."/>
            <person name="Stahlberg E."/>
            <person name="Terauchi A.M."/>
            <person name="Yang P."/>
            <person name="Ball S."/>
            <person name="Bowler C."/>
            <person name="Dieckmann C.L."/>
            <person name="Gladyshev V.N."/>
            <person name="Green P."/>
            <person name="Jorgensen R."/>
            <person name="Mayfield S."/>
            <person name="Mueller-Roeber B."/>
            <person name="Rajamani S."/>
            <person name="Sayre R.T."/>
            <person name="Brokstein P."/>
            <person name="Dubchak I."/>
            <person name="Goodstein D."/>
            <person name="Hornick L."/>
            <person name="Huang Y.W."/>
            <person name="Jhaveri J."/>
            <person name="Luo Y."/>
            <person name="Martinez D."/>
            <person name="Ngau W.C."/>
            <person name="Otillar B."/>
            <person name="Poliakov A."/>
            <person name="Porter A."/>
            <person name="Szajkowski L."/>
            <person name="Werner G."/>
            <person name="Zhou K."/>
            <person name="Grigoriev I.V."/>
            <person name="Rokhsar D.S."/>
            <person name="Grossman A.R."/>
        </authorList>
    </citation>
    <scope>NUCLEOTIDE SEQUENCE [LARGE SCALE GENOMIC DNA]</scope>
    <source>
        <strain evidence="3">CC-503</strain>
    </source>
</reference>
<evidence type="ECO:0000313" key="2">
    <source>
        <dbReference type="EMBL" id="PNW80304.1"/>
    </source>
</evidence>
<dbReference type="GeneID" id="5719776"/>
<dbReference type="ExpressionAtlas" id="A0A2K3DID9">
    <property type="expression patterns" value="baseline"/>
</dbReference>